<evidence type="ECO:0000313" key="7">
    <source>
        <dbReference type="EMBL" id="BAF37645.1"/>
    </source>
</evidence>
<keyword evidence="4" id="KW-0067">ATP-binding</keyword>
<evidence type="ECO:0000256" key="3">
    <source>
        <dbReference type="ARBA" id="ARBA00022801"/>
    </source>
</evidence>
<dbReference type="GO" id="GO:0005524">
    <property type="term" value="F:ATP binding"/>
    <property type="evidence" value="ECO:0007669"/>
    <property type="project" value="UniProtKB-KW"/>
</dbReference>
<sequence length="1166" mass="130916">MANIDQQINNVREAAALGKNPLVSQLAAKRVYDEAVRNLDAKDRRPKVTFARQLNTEHMRIVSDAYPEFTINFSNSVNSVHSLAGGLRALELEYMMMQIPFGSPCYDIGGNFTSHLLKGRSYIHCCNPCLDLKDAARNVMYHDSIQRYVNKFSRPRAQSPPEPSTTPFAGYAGRVLPDFQVKAIERYHTEPHSVSCTEVFQACPYTFPQSGETYAVSLHSIYDIPFAEIGPALLRKGTKVLFAAFHFSEELLIGADKGEMNEIGAFFIKDGDNISFRFGNESTLHYEHSFENIRKIVTRTYFPASDRVVYVKEFMVKRVNTFFFRLVKVDTHVLHKSLMEYPSAGTKNEYFSLNSSPIFKDKATFSVWFPSAAKSVVIPVFKRKSFFSGSVSVSQMLVESDFAYTVYNHICTYDNKALTWKNVQSFVESIRSRVVVNGVSVRSEWNVPIDQLTDISFTLFLMVKLKKSEVEFLESKIDTGSKSLFQALCDSVSSAVDGLKDHIVDALSATGWFSSHRDELVFKAPCLFMDFSDYLSGVFEADAQVEKARVGDALASSDSLYKKISELCDKYTGLDFDTEKFQHFCEKFDVSPELITHVIEGIFSLDAGVTVAGDRGLAPPIAAAIALSPIDADTCEDLMDEGEDSDISLIANCSNFSCEELRRDVLVEKAALQPFYRARNSMMVNYMVNNSPTKPKQWVEKGSITLPQMGLSVRKNFHKVDFSDDEKVALSAIHLKPVDDLRLKESITPVLYTGPIRVRQMNNYLDYLSSSLGAVINNLRRLVLATWESEGETMLNYGLFDCSKRSWVLVPNDKAHQWGIVLTDDKVVRVVLLQYDDDGLPVVEKNWVRFAVSSDTKIFSVIRSLEVLSKEPVKDVTAEVTLVDGVPGCGKTAEIVSKVNWQTDLVLTPGKEAAAMIRRRANSKFRKPVATHDNVRTFDSFIMNKKPYKFTTLWVDEGLMVHTGLLNFSINIAGVKKVFVFGDRKQIPFINRVMNFDYPVELSKLIVDNVERRDVTKRCPVDVTKFLNEVYPNAVSTTSDVFYSLNAKRVAGPGLLRPELTAFKGKIVTFTQSDKFTLEKAGYTDVNTVHEIQGETFDEVSLVRATATPIGLITRKSPHVLVALTRHTKTLTYYTVTVDCICTIVDELNGVDQSILSMYQCVAGKA</sequence>
<dbReference type="Gene3D" id="3.40.50.300">
    <property type="entry name" value="P-loop containing nucleotide triphosphate hydrolases"/>
    <property type="match status" value="2"/>
</dbReference>
<dbReference type="Proteomes" id="UP000204373">
    <property type="component" value="Segment"/>
</dbReference>
<organism evidence="7 8">
    <name type="scientific">Cucumber mottle virus</name>
    <dbReference type="NCBI Taxonomy" id="388038"/>
    <lineage>
        <taxon>Viruses</taxon>
        <taxon>Riboviria</taxon>
        <taxon>Orthornavirae</taxon>
        <taxon>Kitrinoviricota</taxon>
        <taxon>Alsuviricetes</taxon>
        <taxon>Martellivirales</taxon>
        <taxon>Virgaviridae</taxon>
        <taxon>Tobamovirus</taxon>
        <taxon>Tobamovirus cucumeris</taxon>
    </lineage>
</organism>
<dbReference type="Pfam" id="PF01660">
    <property type="entry name" value="Vmethyltransf"/>
    <property type="match status" value="1"/>
</dbReference>
<dbReference type="GO" id="GO:0006396">
    <property type="term" value="P:RNA processing"/>
    <property type="evidence" value="ECO:0007669"/>
    <property type="project" value="InterPro"/>
</dbReference>
<keyword evidence="3" id="KW-0378">Hydrolase</keyword>
<evidence type="ECO:0000256" key="4">
    <source>
        <dbReference type="ARBA" id="ARBA00022840"/>
    </source>
</evidence>
<dbReference type="RefSeq" id="YP_908761.1">
    <property type="nucleotide sequence ID" value="NC_008614.1"/>
</dbReference>
<name>A0PA52_9VIRU</name>
<dbReference type="InterPro" id="IPR027417">
    <property type="entry name" value="P-loop_NTPase"/>
</dbReference>
<dbReference type="Gene3D" id="3.30.450.420">
    <property type="match status" value="1"/>
</dbReference>
<dbReference type="EMBL" id="AB261167">
    <property type="protein sequence ID" value="BAF37645.1"/>
    <property type="molecule type" value="Genomic_RNA"/>
</dbReference>
<gene>
    <name evidence="7" type="primary">replicase</name>
</gene>
<dbReference type="GO" id="GO:0003723">
    <property type="term" value="F:RNA binding"/>
    <property type="evidence" value="ECO:0007669"/>
    <property type="project" value="InterPro"/>
</dbReference>
<keyword evidence="8" id="KW-1185">Reference proteome</keyword>
<dbReference type="GO" id="GO:0016556">
    <property type="term" value="P:mRNA modification"/>
    <property type="evidence" value="ECO:0007669"/>
    <property type="project" value="InterPro"/>
</dbReference>
<evidence type="ECO:0000313" key="8">
    <source>
        <dbReference type="Proteomes" id="UP000204373"/>
    </source>
</evidence>
<dbReference type="PROSITE" id="PS51657">
    <property type="entry name" value="PSRV_HELICASE"/>
    <property type="match status" value="1"/>
</dbReference>
<dbReference type="InterPro" id="IPR027351">
    <property type="entry name" value="(+)RNA_virus_helicase_core_dom"/>
</dbReference>
<dbReference type="GeneID" id="4555893"/>
<dbReference type="Pfam" id="PF01443">
    <property type="entry name" value="Viral_helicase1"/>
    <property type="match status" value="1"/>
</dbReference>
<dbReference type="GO" id="GO:0016787">
    <property type="term" value="F:hydrolase activity"/>
    <property type="evidence" value="ECO:0007669"/>
    <property type="project" value="UniProtKB-KW"/>
</dbReference>
<dbReference type="GO" id="GO:0008174">
    <property type="term" value="F:mRNA methyltransferase activity"/>
    <property type="evidence" value="ECO:0007669"/>
    <property type="project" value="UniProtKB-UniRule"/>
</dbReference>
<evidence type="ECO:0000256" key="1">
    <source>
        <dbReference type="ARBA" id="ARBA00022679"/>
    </source>
</evidence>
<dbReference type="PROSITE" id="PS51743">
    <property type="entry name" value="ALPHAVIRUS_MT"/>
    <property type="match status" value="1"/>
</dbReference>
<evidence type="ECO:0000259" key="5">
    <source>
        <dbReference type="PROSITE" id="PS51657"/>
    </source>
</evidence>
<feature type="domain" description="(+)RNA virus helicase C-terminal" evidence="5">
    <location>
        <begin position="853"/>
        <end position="1166"/>
    </location>
</feature>
<evidence type="ECO:0000259" key="6">
    <source>
        <dbReference type="PROSITE" id="PS51743"/>
    </source>
</evidence>
<dbReference type="SUPFAM" id="SSF52540">
    <property type="entry name" value="P-loop containing nucleoside triphosphate hydrolases"/>
    <property type="match status" value="2"/>
</dbReference>
<dbReference type="InterPro" id="IPR002588">
    <property type="entry name" value="Alphavirus-like_MT_dom"/>
</dbReference>
<proteinExistence type="predicted"/>
<keyword evidence="2" id="KW-0547">Nucleotide-binding</keyword>
<keyword evidence="1" id="KW-0808">Transferase</keyword>
<accession>A0PA52</accession>
<protein>
    <submittedName>
        <fullName evidence="7">130 kDa replicase</fullName>
    </submittedName>
</protein>
<feature type="domain" description="Alphavirus-like MT" evidence="6">
    <location>
        <begin position="72"/>
        <end position="297"/>
    </location>
</feature>
<evidence type="ECO:0000256" key="2">
    <source>
        <dbReference type="ARBA" id="ARBA00022741"/>
    </source>
</evidence>
<reference evidence="7 8" key="1">
    <citation type="journal article" date="2006" name="Plant Dis.">
        <title>Molecular and Serological Characterization of Cucumber mottle virus, a New Cucurbit-Infecting Tobamo-like Virus.</title>
        <authorList>
            <person name="Orita H."/>
            <person name="Sakai J."/>
            <person name="Kubota K."/>
            <person name="Okuda M."/>
            <person name="Tanaka Y."/>
            <person name="Hanada K."/>
            <person name="Imamura Y."/>
            <person name="Nishiguchi M."/>
            <person name="Karasev A.V."/>
            <person name="Miyata S."/>
            <person name="Iwanami T."/>
        </authorList>
    </citation>
    <scope>NUCLEOTIDE SEQUENCE [LARGE SCALE GENOMIC DNA]</scope>
</reference>